<proteinExistence type="predicted"/>
<protein>
    <submittedName>
        <fullName evidence="1">Uncharacterized protein</fullName>
    </submittedName>
</protein>
<name>A0A173GZM2_9BURK</name>
<evidence type="ECO:0000313" key="1">
    <source>
        <dbReference type="EMBL" id="ANI21650.1"/>
    </source>
</evidence>
<gene>
    <name evidence="1" type="ORF">AB870_25785</name>
</gene>
<dbReference type="AlphaFoldDB" id="A0A173GZM2"/>
<dbReference type="EMBL" id="CP011807">
    <property type="protein sequence ID" value="ANI21650.1"/>
    <property type="molecule type" value="Genomic_DNA"/>
</dbReference>
<organism evidence="1 2">
    <name type="scientific">Pandoraea faecigallinarum</name>
    <dbReference type="NCBI Taxonomy" id="656179"/>
    <lineage>
        <taxon>Bacteria</taxon>
        <taxon>Pseudomonadati</taxon>
        <taxon>Pseudomonadota</taxon>
        <taxon>Betaproteobacteria</taxon>
        <taxon>Burkholderiales</taxon>
        <taxon>Burkholderiaceae</taxon>
        <taxon>Pandoraea</taxon>
    </lineage>
</organism>
<accession>A0A173GZM2</accession>
<sequence length="65" mass="7235">MKAQQVIARHAGHALKSNVGLHHFHAATWPLGLDRNTGINLPVLHILGPCVFTLKTDFEFERVPI</sequence>
<dbReference type="Proteomes" id="UP000035651">
    <property type="component" value="Chromosome"/>
</dbReference>
<keyword evidence="2" id="KW-1185">Reference proteome</keyword>
<evidence type="ECO:0000313" key="2">
    <source>
        <dbReference type="Proteomes" id="UP000035651"/>
    </source>
</evidence>
<reference evidence="1" key="1">
    <citation type="submission" date="2016-06" db="EMBL/GenBank/DDBJ databases">
        <title>Complete Genome Sequence of Pandoraea faecigallinarum DSM-23572.</title>
        <authorList>
            <person name="Yong D."/>
            <person name="Ee R."/>
            <person name="Lim Y.-L."/>
            <person name="Yin W.-F."/>
            <person name="Chan K.-G."/>
        </authorList>
    </citation>
    <scope>NUCLEOTIDE SEQUENCE</scope>
    <source>
        <strain evidence="1">DSM 23572</strain>
    </source>
</reference>